<keyword evidence="5 7" id="KW-1133">Transmembrane helix</keyword>
<dbReference type="Gene3D" id="1.20.1530.10">
    <property type="entry name" value="Na+/H+ antiporter like domain"/>
    <property type="match status" value="1"/>
</dbReference>
<sequence length="122" mass="13997">MGFRNFWDFFIGEASGGIFLIAAALVAFIFENIFLSSFYNSFLQIDTRLNFGKSPIQKPLILLVNDSLMAVFFFLLGFRLKREIFKAKLRSLAQATLLKIFIIGGILASVFFYILNHNYIFC</sequence>
<dbReference type="Proteomes" id="UP000196534">
    <property type="component" value="Unassembled WGS sequence"/>
</dbReference>
<feature type="transmembrane region" description="Helical" evidence="7">
    <location>
        <begin position="60"/>
        <end position="80"/>
    </location>
</feature>
<dbReference type="GO" id="GO:0005886">
    <property type="term" value="C:plasma membrane"/>
    <property type="evidence" value="ECO:0007669"/>
    <property type="project" value="UniProtKB-SubCell"/>
</dbReference>
<feature type="transmembrane region" description="Helical" evidence="7">
    <location>
        <begin position="7"/>
        <end position="30"/>
    </location>
</feature>
<evidence type="ECO:0000256" key="5">
    <source>
        <dbReference type="ARBA" id="ARBA00022989"/>
    </source>
</evidence>
<evidence type="ECO:0000256" key="4">
    <source>
        <dbReference type="ARBA" id="ARBA00022692"/>
    </source>
</evidence>
<accession>A0A1Y5NEM3</accession>
<dbReference type="InterPro" id="IPR023171">
    <property type="entry name" value="Na/H_antiporter_dom_sf"/>
</dbReference>
<dbReference type="EMBL" id="NDYR01000006">
    <property type="protein sequence ID" value="OUT19247.1"/>
    <property type="molecule type" value="Genomic_DNA"/>
</dbReference>
<dbReference type="PANTHER" id="PTHR30341">
    <property type="entry name" value="SODIUM ION/PROTON ANTIPORTER NHAA-RELATED"/>
    <property type="match status" value="1"/>
</dbReference>
<keyword evidence="2" id="KW-1003">Cell membrane</keyword>
<evidence type="ECO:0000313" key="9">
    <source>
        <dbReference type="Proteomes" id="UP000196534"/>
    </source>
</evidence>
<organism evidence="8 9">
    <name type="scientific">Campylobacter concisus</name>
    <dbReference type="NCBI Taxonomy" id="199"/>
    <lineage>
        <taxon>Bacteria</taxon>
        <taxon>Pseudomonadati</taxon>
        <taxon>Campylobacterota</taxon>
        <taxon>Epsilonproteobacteria</taxon>
        <taxon>Campylobacterales</taxon>
        <taxon>Campylobacteraceae</taxon>
        <taxon>Campylobacter</taxon>
    </lineage>
</organism>
<name>A0A1Y5NEM3_9BACT</name>
<evidence type="ECO:0000256" key="6">
    <source>
        <dbReference type="ARBA" id="ARBA00023136"/>
    </source>
</evidence>
<dbReference type="AlphaFoldDB" id="A0A1Y5NEM3"/>
<dbReference type="PANTHER" id="PTHR30341:SF0">
    <property type="entry name" value="NA(+)_H(+) ANTIPORTER NHAA"/>
    <property type="match status" value="1"/>
</dbReference>
<dbReference type="InterPro" id="IPR004670">
    <property type="entry name" value="NhaA"/>
</dbReference>
<evidence type="ECO:0000256" key="2">
    <source>
        <dbReference type="ARBA" id="ARBA00022475"/>
    </source>
</evidence>
<gene>
    <name evidence="8" type="ORF">B9N61_03540</name>
</gene>
<protein>
    <submittedName>
        <fullName evidence="8">Uncharacterized protein</fullName>
    </submittedName>
</protein>
<evidence type="ECO:0000256" key="7">
    <source>
        <dbReference type="SAM" id="Phobius"/>
    </source>
</evidence>
<comment type="subcellular location">
    <subcellularLocation>
        <location evidence="1">Cell inner membrane</location>
        <topology evidence="1">Multi-pass membrane protein</topology>
    </subcellularLocation>
</comment>
<feature type="transmembrane region" description="Helical" evidence="7">
    <location>
        <begin position="92"/>
        <end position="115"/>
    </location>
</feature>
<reference evidence="8 9" key="1">
    <citation type="submission" date="2017-04" db="EMBL/GenBank/DDBJ databases">
        <title>Complete genome of Campylobacter concisus ATCC 33237T and draft genomes for an additional eight well characterized C. concisus strains.</title>
        <authorList>
            <person name="Cornelius A.J."/>
            <person name="Miller W.G."/>
            <person name="Lastovica A.J."/>
            <person name="On S.L."/>
            <person name="French N.P."/>
            <person name="Vandenberg O."/>
            <person name="Biggs P.J."/>
        </authorList>
    </citation>
    <scope>NUCLEOTIDE SEQUENCE [LARGE SCALE GENOMIC DNA]</scope>
    <source>
        <strain evidence="8 9">Lasto205.94</strain>
    </source>
</reference>
<evidence type="ECO:0000256" key="1">
    <source>
        <dbReference type="ARBA" id="ARBA00004429"/>
    </source>
</evidence>
<keyword evidence="6 7" id="KW-0472">Membrane</keyword>
<dbReference type="Pfam" id="PF06965">
    <property type="entry name" value="Na_H_antiport_1"/>
    <property type="match status" value="1"/>
</dbReference>
<keyword evidence="3" id="KW-0997">Cell inner membrane</keyword>
<evidence type="ECO:0000313" key="8">
    <source>
        <dbReference type="EMBL" id="OUT19247.1"/>
    </source>
</evidence>
<comment type="caution">
    <text evidence="8">The sequence shown here is derived from an EMBL/GenBank/DDBJ whole genome shotgun (WGS) entry which is preliminary data.</text>
</comment>
<keyword evidence="4 7" id="KW-0812">Transmembrane</keyword>
<proteinExistence type="predicted"/>
<dbReference type="GO" id="GO:0015385">
    <property type="term" value="F:sodium:proton antiporter activity"/>
    <property type="evidence" value="ECO:0007669"/>
    <property type="project" value="TreeGrafter"/>
</dbReference>
<dbReference type="GO" id="GO:0006885">
    <property type="term" value="P:regulation of pH"/>
    <property type="evidence" value="ECO:0007669"/>
    <property type="project" value="InterPro"/>
</dbReference>
<dbReference type="RefSeq" id="WP_087585935.1">
    <property type="nucleotide sequence ID" value="NZ_CABMKP010000006.1"/>
</dbReference>
<evidence type="ECO:0000256" key="3">
    <source>
        <dbReference type="ARBA" id="ARBA00022519"/>
    </source>
</evidence>